<dbReference type="InterPro" id="IPR038765">
    <property type="entry name" value="Papain-like_cys_pep_sf"/>
</dbReference>
<dbReference type="Pfam" id="PF01841">
    <property type="entry name" value="Transglut_core"/>
    <property type="match status" value="1"/>
</dbReference>
<feature type="transmembrane region" description="Helical" evidence="2">
    <location>
        <begin position="18"/>
        <end position="39"/>
    </location>
</feature>
<dbReference type="OrthoDB" id="3651060at2"/>
<feature type="transmembrane region" description="Helical" evidence="2">
    <location>
        <begin position="216"/>
        <end position="238"/>
    </location>
</feature>
<dbReference type="Proteomes" id="UP000293995">
    <property type="component" value="Chromosome"/>
</dbReference>
<dbReference type="SUPFAM" id="SSF54001">
    <property type="entry name" value="Cysteine proteinases"/>
    <property type="match status" value="1"/>
</dbReference>
<sequence length="804" mass="84161">MAAVGLLAAWPIYADPRFLVLAGAAVVVAVLISAGATVWRWPGWLTVVAGVIGVLLLGLALAVPPANLAGLPASLRDLATGALTGWKDLVTVDLPVGTYRNLLVPALMVFLGGTLGTLRLGWRTQPHGAVAAVVALLMPTFGLLFGRTVTSAAVVVGPVTIPAVRELACGVMALVISLAWLAWRTAARRRAALQRAADSSGVRLSRRRRATDTRRGVLAGGMVVLAVAAAAVVTPAVAEGRTRDVLRSGAGPAQAISQAVSPLTDYRANFGDDVVDAPLFTVRPVAGALPDRIRLATLSSYDGAQYRVAASDADGRFVRVPSRRAAAAGTEATAQVTIEGLSGIWLPTFGSIEQVQFSGQDAASAADSFYYDADAEAGVLTGGTASGMSYEITATTAAAPALASLRAPGASPSVTIPDSVTSWIEKQDAGTGGAALATLVQRLRERGYLSHALTVPDTGAAWMKQLGDGYVFQPSTSGHSLARIDTMFRRLLARQADADAGSLVAAAGDDEQFAVAVSLIAEKLGFPARVVVGARLSGDDTDLSVCADGVCTGGDITAWTEVRDASGQWVAVDVTPQHTEGADTAVTKLRDPENATDVRSENAEEVDPPDPTKQDSTDSSTHDDQSADLSSVWALLRIGGIALAAALVLIGPFAAILAAKAVRRRSRRHETSPAARVVGGWEEYVDVAVDHGKPMPGNDTRTEVAERYGTPAATVLAVEADRAVFWEGALTDDESQRFWNIIDQERRRMAASVPLWRRMLAAVSLKSFTRGVTPRSVRRRDGAARTLPGTERRGRGRQAASAEE</sequence>
<feature type="region of interest" description="Disordered" evidence="1">
    <location>
        <begin position="574"/>
        <end position="625"/>
    </location>
</feature>
<feature type="compositionally biased region" description="Basic and acidic residues" evidence="1">
    <location>
        <begin position="610"/>
        <end position="625"/>
    </location>
</feature>
<accession>A0A4P6EHD1</accession>
<feature type="transmembrane region" description="Helical" evidence="2">
    <location>
        <begin position="102"/>
        <end position="122"/>
    </location>
</feature>
<organism evidence="4 5">
    <name type="scientific">Microbacterium protaetiae</name>
    <dbReference type="NCBI Taxonomy" id="2509458"/>
    <lineage>
        <taxon>Bacteria</taxon>
        <taxon>Bacillati</taxon>
        <taxon>Actinomycetota</taxon>
        <taxon>Actinomycetes</taxon>
        <taxon>Micrococcales</taxon>
        <taxon>Microbacteriaceae</taxon>
        <taxon>Microbacterium</taxon>
    </lineage>
</organism>
<feature type="domain" description="Transglutaminase-like" evidence="3">
    <location>
        <begin position="503"/>
        <end position="573"/>
    </location>
</feature>
<evidence type="ECO:0000256" key="1">
    <source>
        <dbReference type="SAM" id="MobiDB-lite"/>
    </source>
</evidence>
<feature type="region of interest" description="Disordered" evidence="1">
    <location>
        <begin position="774"/>
        <end position="804"/>
    </location>
</feature>
<keyword evidence="2" id="KW-1133">Transmembrane helix</keyword>
<feature type="transmembrane region" description="Helical" evidence="2">
    <location>
        <begin position="44"/>
        <end position="63"/>
    </location>
</feature>
<dbReference type="InterPro" id="IPR002931">
    <property type="entry name" value="Transglutaminase-like"/>
</dbReference>
<feature type="compositionally biased region" description="Basic and acidic residues" evidence="1">
    <location>
        <begin position="588"/>
        <end position="602"/>
    </location>
</feature>
<feature type="transmembrane region" description="Helical" evidence="2">
    <location>
        <begin position="163"/>
        <end position="183"/>
    </location>
</feature>
<reference evidence="4 5" key="1">
    <citation type="submission" date="2019-01" db="EMBL/GenBank/DDBJ databases">
        <title>Genome sequencing of strain DFW100M-13.</title>
        <authorList>
            <person name="Heo J."/>
            <person name="Kim S.-J."/>
            <person name="Kim J.-S."/>
            <person name="Hong S.-B."/>
            <person name="Kwon S.-W."/>
        </authorList>
    </citation>
    <scope>NUCLEOTIDE SEQUENCE [LARGE SCALE GENOMIC DNA]</scope>
    <source>
        <strain evidence="4 5">DFW100M-13</strain>
    </source>
</reference>
<dbReference type="KEGG" id="mprt:ET475_09715"/>
<evidence type="ECO:0000313" key="5">
    <source>
        <dbReference type="Proteomes" id="UP000293995"/>
    </source>
</evidence>
<proteinExistence type="predicted"/>
<keyword evidence="2" id="KW-0472">Membrane</keyword>
<protein>
    <submittedName>
        <fullName evidence="4">Transglutaminase domain-containing protein</fullName>
    </submittedName>
</protein>
<name>A0A4P6EHD1_9MICO</name>
<dbReference type="EMBL" id="CP035494">
    <property type="protein sequence ID" value="QAY61804.1"/>
    <property type="molecule type" value="Genomic_DNA"/>
</dbReference>
<keyword evidence="2" id="KW-0812">Transmembrane</keyword>
<evidence type="ECO:0000259" key="3">
    <source>
        <dbReference type="Pfam" id="PF01841"/>
    </source>
</evidence>
<keyword evidence="5" id="KW-1185">Reference proteome</keyword>
<evidence type="ECO:0000256" key="2">
    <source>
        <dbReference type="SAM" id="Phobius"/>
    </source>
</evidence>
<feature type="transmembrane region" description="Helical" evidence="2">
    <location>
        <begin position="129"/>
        <end position="157"/>
    </location>
</feature>
<evidence type="ECO:0000313" key="4">
    <source>
        <dbReference type="EMBL" id="QAY61804.1"/>
    </source>
</evidence>
<dbReference type="AlphaFoldDB" id="A0A4P6EHD1"/>
<feature type="transmembrane region" description="Helical" evidence="2">
    <location>
        <begin position="632"/>
        <end position="659"/>
    </location>
</feature>
<gene>
    <name evidence="4" type="ORF">ET475_09715</name>
</gene>